<comment type="caution">
    <text evidence="10">The sequence shown here is derived from an EMBL/GenBank/DDBJ whole genome shotgun (WGS) entry which is preliminary data.</text>
</comment>
<evidence type="ECO:0000256" key="5">
    <source>
        <dbReference type="ARBA" id="ARBA00022741"/>
    </source>
</evidence>
<evidence type="ECO:0000256" key="2">
    <source>
        <dbReference type="ARBA" id="ARBA00022642"/>
    </source>
</evidence>
<evidence type="ECO:0000256" key="9">
    <source>
        <dbReference type="SAM" id="MobiDB-lite"/>
    </source>
</evidence>
<keyword evidence="2" id="KW-0662">Pyridine nucleotide biosynthesis</keyword>
<evidence type="ECO:0000256" key="6">
    <source>
        <dbReference type="ARBA" id="ARBA00022840"/>
    </source>
</evidence>
<evidence type="ECO:0000313" key="10">
    <source>
        <dbReference type="EMBL" id="TWU73893.1"/>
    </source>
</evidence>
<dbReference type="CDD" id="cd02165">
    <property type="entry name" value="NMNAT"/>
    <property type="match status" value="1"/>
</dbReference>
<reference evidence="11" key="1">
    <citation type="submission" date="2018-12" db="EMBL/GenBank/DDBJ databases">
        <title>The complete genome of Metarhizium rileyi, a key fungal pathogen of Lepidoptera.</title>
        <authorList>
            <person name="Binneck E."/>
            <person name="Lastra C.C.L."/>
            <person name="Sosa-Gomez D.R."/>
        </authorList>
    </citation>
    <scope>NUCLEOTIDE SEQUENCE [LARGE SCALE GENOMIC DNA]</scope>
    <source>
        <strain evidence="11">Cep018-CH2</strain>
    </source>
</reference>
<dbReference type="PANTHER" id="PTHR31285">
    <property type="entry name" value="NICOTINAMIDE MONONUCLEOTIDE ADENYLYLTRANSFERASE"/>
    <property type="match status" value="1"/>
</dbReference>
<evidence type="ECO:0000313" key="11">
    <source>
        <dbReference type="Proteomes" id="UP000317257"/>
    </source>
</evidence>
<dbReference type="SUPFAM" id="SSF52374">
    <property type="entry name" value="Nucleotidylyl transferase"/>
    <property type="match status" value="1"/>
</dbReference>
<evidence type="ECO:0000256" key="4">
    <source>
        <dbReference type="ARBA" id="ARBA00022695"/>
    </source>
</evidence>
<keyword evidence="5" id="KW-0547">Nucleotide-binding</keyword>
<keyword evidence="4" id="KW-0548">Nucleotidyltransferase</keyword>
<keyword evidence="7" id="KW-0520">NAD</keyword>
<accession>A0A5C6GD98</accession>
<evidence type="ECO:0000256" key="3">
    <source>
        <dbReference type="ARBA" id="ARBA00022679"/>
    </source>
</evidence>
<dbReference type="InterPro" id="IPR014729">
    <property type="entry name" value="Rossmann-like_a/b/a_fold"/>
</dbReference>
<dbReference type="Proteomes" id="UP000317257">
    <property type="component" value="Unassembled WGS sequence"/>
</dbReference>
<evidence type="ECO:0000256" key="7">
    <source>
        <dbReference type="ARBA" id="ARBA00023027"/>
    </source>
</evidence>
<dbReference type="GO" id="GO:0005524">
    <property type="term" value="F:ATP binding"/>
    <property type="evidence" value="ECO:0007669"/>
    <property type="project" value="UniProtKB-KW"/>
</dbReference>
<proteinExistence type="predicted"/>
<feature type="region of interest" description="Disordered" evidence="9">
    <location>
        <begin position="37"/>
        <end position="56"/>
    </location>
</feature>
<protein>
    <submittedName>
        <fullName evidence="10">Uncharacterized protein</fullName>
    </submittedName>
</protein>
<dbReference type="GO" id="GO:0000309">
    <property type="term" value="F:nicotinamide-nucleotide adenylyltransferase activity"/>
    <property type="evidence" value="ECO:0007669"/>
    <property type="project" value="UniProtKB-EC"/>
</dbReference>
<dbReference type="GO" id="GO:0005634">
    <property type="term" value="C:nucleus"/>
    <property type="evidence" value="ECO:0007669"/>
    <property type="project" value="TreeGrafter"/>
</dbReference>
<keyword evidence="3" id="KW-0808">Transferase</keyword>
<dbReference type="GO" id="GO:0009435">
    <property type="term" value="P:NAD+ biosynthetic process"/>
    <property type="evidence" value="ECO:0007669"/>
    <property type="project" value="UniProtKB-UniPathway"/>
</dbReference>
<dbReference type="UniPathway" id="UPA00253">
    <property type="reaction ID" value="UER00600"/>
</dbReference>
<organism evidence="10 11">
    <name type="scientific">Metarhizium rileyi (strain RCEF 4871)</name>
    <name type="common">Nomuraea rileyi</name>
    <dbReference type="NCBI Taxonomy" id="1649241"/>
    <lineage>
        <taxon>Eukaryota</taxon>
        <taxon>Fungi</taxon>
        <taxon>Dikarya</taxon>
        <taxon>Ascomycota</taxon>
        <taxon>Pezizomycotina</taxon>
        <taxon>Sordariomycetes</taxon>
        <taxon>Hypocreomycetidae</taxon>
        <taxon>Hypocreales</taxon>
        <taxon>Clavicipitaceae</taxon>
        <taxon>Metarhizium</taxon>
    </lineage>
</organism>
<name>A0A5C6GD98_METRR</name>
<dbReference type="AlphaFoldDB" id="A0A5C6GD98"/>
<gene>
    <name evidence="10" type="ORF">ED733_002950</name>
</gene>
<dbReference type="InterPro" id="IPR005248">
    <property type="entry name" value="NadD/NMNAT"/>
</dbReference>
<evidence type="ECO:0000256" key="1">
    <source>
        <dbReference type="ARBA" id="ARBA00004790"/>
    </source>
</evidence>
<evidence type="ECO:0000256" key="8">
    <source>
        <dbReference type="ARBA" id="ARBA00049001"/>
    </source>
</evidence>
<dbReference type="PANTHER" id="PTHR31285:SF0">
    <property type="entry name" value="NICOTINAMIDE MONONUCLEOTIDE ADENYLYLTRANSFERASE"/>
    <property type="match status" value="1"/>
</dbReference>
<comment type="pathway">
    <text evidence="1">Cofactor biosynthesis; NAD(+) biosynthesis.</text>
</comment>
<keyword evidence="6" id="KW-0067">ATP-binding</keyword>
<dbReference type="GO" id="GO:0005737">
    <property type="term" value="C:cytoplasm"/>
    <property type="evidence" value="ECO:0007669"/>
    <property type="project" value="TreeGrafter"/>
</dbReference>
<dbReference type="EMBL" id="SBHS01000014">
    <property type="protein sequence ID" value="TWU73893.1"/>
    <property type="molecule type" value="Genomic_DNA"/>
</dbReference>
<comment type="catalytic activity">
    <reaction evidence="8">
        <text>beta-nicotinamide D-ribonucleotide + ATP + H(+) = diphosphate + NAD(+)</text>
        <dbReference type="Rhea" id="RHEA:21360"/>
        <dbReference type="ChEBI" id="CHEBI:14649"/>
        <dbReference type="ChEBI" id="CHEBI:15378"/>
        <dbReference type="ChEBI" id="CHEBI:30616"/>
        <dbReference type="ChEBI" id="CHEBI:33019"/>
        <dbReference type="ChEBI" id="CHEBI:57540"/>
        <dbReference type="EC" id="2.7.7.1"/>
    </reaction>
</comment>
<dbReference type="GO" id="GO:0016887">
    <property type="term" value="F:ATP hydrolysis activity"/>
    <property type="evidence" value="ECO:0007669"/>
    <property type="project" value="TreeGrafter"/>
</dbReference>
<dbReference type="Gene3D" id="3.40.50.620">
    <property type="entry name" value="HUPs"/>
    <property type="match status" value="1"/>
</dbReference>
<sequence>MSSDSQMSIKQTALFFRNALETFSASQDAFRVLSRVPRTRPPLPSHATTHGAGKPSDQAVTKLIILDSSFNPPTKAHAQMASSALRDTGPGARLMLLLAVNNADKSVVPAPFDVRLGMMDGFARDLVRDHAQGQRGVPGPVELASEALEVDIAVTTLPYFHAKSATIAALEPYGGAEQVFLCGFDTVVRILNPKYYGAGAMKQVLGPFFRRARIRVTMRDGDEWGSEEEQAAYGEGLERELASSGGDGHWARRIELVKGVQGAISSSMVRATVRRSGDEATGRLEGLVGGRVERWICEERLYRE</sequence>